<organism evidence="2 3">
    <name type="scientific">Brevundimonas naejangsanensis</name>
    <dbReference type="NCBI Taxonomy" id="588932"/>
    <lineage>
        <taxon>Bacteria</taxon>
        <taxon>Pseudomonadati</taxon>
        <taxon>Pseudomonadota</taxon>
        <taxon>Alphaproteobacteria</taxon>
        <taxon>Caulobacterales</taxon>
        <taxon>Caulobacteraceae</taxon>
        <taxon>Brevundimonas</taxon>
    </lineage>
</organism>
<dbReference type="KEGG" id="bne:DA69_05715"/>
<dbReference type="AlphaFoldDB" id="A0A172Y4Z6"/>
<reference evidence="2 3" key="1">
    <citation type="journal article" date="2014" name="Genome Announc.">
        <title>Genome Sequence of a Promising Hydrogen-Producing Facultative Anaerobic Bacterium, Brevundimonas naejangsanensis Strain B1.</title>
        <authorList>
            <person name="Su H."/>
            <person name="Zhang T."/>
            <person name="Bao M."/>
            <person name="Jiang Y."/>
            <person name="Wang Y."/>
            <person name="Tan T."/>
        </authorList>
    </citation>
    <scope>NUCLEOTIDE SEQUENCE [LARGE SCALE GENOMIC DNA]</scope>
    <source>
        <strain evidence="2 3">B1</strain>
    </source>
</reference>
<evidence type="ECO:0000313" key="2">
    <source>
        <dbReference type="EMBL" id="ANF54278.1"/>
    </source>
</evidence>
<dbReference type="EMBL" id="CP015614">
    <property type="protein sequence ID" value="ANF54278.1"/>
    <property type="molecule type" value="Genomic_DNA"/>
</dbReference>
<dbReference type="InterPro" id="IPR012347">
    <property type="entry name" value="Ferritin-like"/>
</dbReference>
<evidence type="ECO:0000313" key="3">
    <source>
        <dbReference type="Proteomes" id="UP000077603"/>
    </source>
</evidence>
<dbReference type="RefSeq" id="WP_025977022.1">
    <property type="nucleotide sequence ID" value="NZ_CAXORD010000041.1"/>
</dbReference>
<dbReference type="PANTHER" id="PTHR36933:SF1">
    <property type="entry name" value="SLL0788 PROTEIN"/>
    <property type="match status" value="1"/>
</dbReference>
<protein>
    <submittedName>
        <fullName evidence="2">DUF305 domain-containing protein</fullName>
    </submittedName>
</protein>
<evidence type="ECO:0000259" key="1">
    <source>
        <dbReference type="Pfam" id="PF03713"/>
    </source>
</evidence>
<dbReference type="eggNOG" id="COG3544">
    <property type="taxonomic scope" value="Bacteria"/>
</dbReference>
<sequence>MKRLSWLTLIAAFLAAAAFLFGMMSRQSPPDRPAAAAVQPIDEHAGHADALGDAASTRSFKEANERLHQATDIRWTGDADVDFMRAMIAHHEGEIALARIQLQHGSDKDARGLAQDLIRARDTEILRMRLWLARRETQPAPESGA</sequence>
<proteinExistence type="predicted"/>
<feature type="domain" description="DUF305" evidence="1">
    <location>
        <begin position="64"/>
        <end position="132"/>
    </location>
</feature>
<dbReference type="Pfam" id="PF03713">
    <property type="entry name" value="DUF305"/>
    <property type="match status" value="1"/>
</dbReference>
<accession>A0A172Y4Z6</accession>
<dbReference type="OrthoDB" id="517560at2"/>
<gene>
    <name evidence="2" type="ORF">DA69_05715</name>
</gene>
<dbReference type="PANTHER" id="PTHR36933">
    <property type="entry name" value="SLL0788 PROTEIN"/>
    <property type="match status" value="1"/>
</dbReference>
<keyword evidence="3" id="KW-1185">Reference proteome</keyword>
<dbReference type="STRING" id="588932.DA69_05715"/>
<dbReference type="InterPro" id="IPR005183">
    <property type="entry name" value="DUF305_CopM-like"/>
</dbReference>
<name>A0A172Y4Z6_9CAUL</name>
<dbReference type="Gene3D" id="1.20.1260.10">
    <property type="match status" value="1"/>
</dbReference>
<dbReference type="Proteomes" id="UP000077603">
    <property type="component" value="Chromosome"/>
</dbReference>